<feature type="compositionally biased region" description="Basic and acidic residues" evidence="1">
    <location>
        <begin position="36"/>
        <end position="45"/>
    </location>
</feature>
<feature type="compositionally biased region" description="Basic and acidic residues" evidence="1">
    <location>
        <begin position="59"/>
        <end position="71"/>
    </location>
</feature>
<dbReference type="RefSeq" id="WP_263048109.1">
    <property type="nucleotide sequence ID" value="NZ_CP106738.1"/>
</dbReference>
<sequence>MTDAEPANPVAERKPGEQAKTNNSVEAKDAFGAPRPDTEWTREAMESQMLTPGFNGSDDQVKKERAKDLKE</sequence>
<dbReference type="Proteomes" id="UP001064087">
    <property type="component" value="Chromosome"/>
</dbReference>
<keyword evidence="3" id="KW-1185">Reference proteome</keyword>
<organism evidence="2 3">
    <name type="scientific">Roseovarius pelagicus</name>
    <dbReference type="NCBI Taxonomy" id="2980108"/>
    <lineage>
        <taxon>Bacteria</taxon>
        <taxon>Pseudomonadati</taxon>
        <taxon>Pseudomonadota</taxon>
        <taxon>Alphaproteobacteria</taxon>
        <taxon>Rhodobacterales</taxon>
        <taxon>Roseobacteraceae</taxon>
        <taxon>Roseovarius</taxon>
    </lineage>
</organism>
<dbReference type="EMBL" id="CP106738">
    <property type="protein sequence ID" value="UXX83536.1"/>
    <property type="molecule type" value="Genomic_DNA"/>
</dbReference>
<evidence type="ECO:0000313" key="2">
    <source>
        <dbReference type="EMBL" id="UXX83536.1"/>
    </source>
</evidence>
<name>A0ABY6DBM2_9RHOB</name>
<protein>
    <submittedName>
        <fullName evidence="2">Uncharacterized protein</fullName>
    </submittedName>
</protein>
<gene>
    <name evidence="2" type="ORF">N7U68_02315</name>
</gene>
<evidence type="ECO:0000256" key="1">
    <source>
        <dbReference type="SAM" id="MobiDB-lite"/>
    </source>
</evidence>
<evidence type="ECO:0000313" key="3">
    <source>
        <dbReference type="Proteomes" id="UP001064087"/>
    </source>
</evidence>
<accession>A0ABY6DBM2</accession>
<reference evidence="2" key="1">
    <citation type="submission" date="2022-10" db="EMBL/GenBank/DDBJ databases">
        <title>Roseovarius pelagicus sp. nov., isolated from Arctic seawater.</title>
        <authorList>
            <person name="Hong Y.W."/>
            <person name="Hwang C.Y."/>
        </authorList>
    </citation>
    <scope>NUCLEOTIDE SEQUENCE</scope>
    <source>
        <strain evidence="2">HL-MP18</strain>
    </source>
</reference>
<proteinExistence type="predicted"/>
<feature type="region of interest" description="Disordered" evidence="1">
    <location>
        <begin position="1"/>
        <end position="71"/>
    </location>
</feature>